<keyword evidence="5" id="KW-1185">Reference proteome</keyword>
<sequence>MSFPLREPGTKYLLAYADEDAKELCAAMALCGLGDQIFEVYAFTDPDHRRQGYFHRLWEKAKITFPGKSLKGSAPIVRFAVDSACKDALPVLLSIGAHLAEEETEMACSLEDKETPDPRYRFRESKPSAEGFRAYEIFRPNEKRPAFRCFVTPMKDHNAYLHRVSVRKELVGQGVGSELFPQFLGLLKKLGYKKATMQVTASNTPAVRLYTANGFRETTSLRYYELML</sequence>
<dbReference type="PROSITE" id="PS51186">
    <property type="entry name" value="GNAT"/>
    <property type="match status" value="1"/>
</dbReference>
<dbReference type="EMBL" id="AGEL01000004">
    <property type="protein sequence ID" value="EHO17684.1"/>
    <property type="molecule type" value="Genomic_DNA"/>
</dbReference>
<name>A0AA36Y6C9_9FIRM</name>
<gene>
    <name evidence="4" type="ORF">HMPREF9623_00538</name>
</gene>
<dbReference type="PANTHER" id="PTHR43420">
    <property type="entry name" value="ACETYLTRANSFERASE"/>
    <property type="match status" value="1"/>
</dbReference>
<evidence type="ECO:0000256" key="1">
    <source>
        <dbReference type="ARBA" id="ARBA00022679"/>
    </source>
</evidence>
<evidence type="ECO:0000256" key="2">
    <source>
        <dbReference type="ARBA" id="ARBA00023315"/>
    </source>
</evidence>
<reference evidence="4 5" key="1">
    <citation type="submission" date="2011-10" db="EMBL/GenBank/DDBJ databases">
        <title>The Genome Sequence of Lachnospiraceae bacterium ACC2.</title>
        <authorList>
            <consortium name="The Broad Institute Genome Sequencing Platform"/>
            <person name="Earl A."/>
            <person name="Ward D."/>
            <person name="Feldgarden M."/>
            <person name="Gevers D."/>
            <person name="Sizova M."/>
            <person name="Hazen A."/>
            <person name="Epstein S."/>
            <person name="Young S.K."/>
            <person name="Zeng Q."/>
            <person name="Gargeya S."/>
            <person name="Fitzgerald M."/>
            <person name="Haas B."/>
            <person name="Abouelleil A."/>
            <person name="Alvarado L."/>
            <person name="Arachchi H.M."/>
            <person name="Berlin A."/>
            <person name="Brown A."/>
            <person name="Chapman S.B."/>
            <person name="Chen Z."/>
            <person name="Dunbar C."/>
            <person name="Freedman E."/>
            <person name="Gearin G."/>
            <person name="Goldberg J."/>
            <person name="Griggs A."/>
            <person name="Gujja S."/>
            <person name="Heiman D."/>
            <person name="Howarth C."/>
            <person name="Larson L."/>
            <person name="Lui A."/>
            <person name="MacDonald P.J.P."/>
            <person name="Montmayeur A."/>
            <person name="Murphy C."/>
            <person name="Neiman D."/>
            <person name="Pearson M."/>
            <person name="Priest M."/>
            <person name="Roberts A."/>
            <person name="Saif S."/>
            <person name="Shea T."/>
            <person name="Shenoy N."/>
            <person name="Sisk P."/>
            <person name="Stolte C."/>
            <person name="Sykes S."/>
            <person name="Wortman J."/>
            <person name="Nusbaum C."/>
            <person name="Birren B."/>
        </authorList>
    </citation>
    <scope>NUCLEOTIDE SEQUENCE [LARGE SCALE GENOMIC DNA]</scope>
    <source>
        <strain evidence="4 5">ACC2</strain>
    </source>
</reference>
<keyword evidence="2" id="KW-0012">Acyltransferase</keyword>
<accession>A0AA36Y6C9</accession>
<dbReference type="GO" id="GO:0016747">
    <property type="term" value="F:acyltransferase activity, transferring groups other than amino-acyl groups"/>
    <property type="evidence" value="ECO:0007669"/>
    <property type="project" value="InterPro"/>
</dbReference>
<dbReference type="InterPro" id="IPR050680">
    <property type="entry name" value="YpeA/RimI_acetyltransf"/>
</dbReference>
<dbReference type="InterPro" id="IPR000182">
    <property type="entry name" value="GNAT_dom"/>
</dbReference>
<dbReference type="Pfam" id="PF00583">
    <property type="entry name" value="Acetyltransf_1"/>
    <property type="match status" value="1"/>
</dbReference>
<dbReference type="Proteomes" id="UP000018466">
    <property type="component" value="Unassembled WGS sequence"/>
</dbReference>
<dbReference type="PANTHER" id="PTHR43420:SF12">
    <property type="entry name" value="N-ACETYLTRANSFERASE DOMAIN-CONTAINING PROTEIN"/>
    <property type="match status" value="1"/>
</dbReference>
<dbReference type="AlphaFoldDB" id="A0AA36Y6C9"/>
<evidence type="ECO:0000313" key="5">
    <source>
        <dbReference type="Proteomes" id="UP000018466"/>
    </source>
</evidence>
<organism evidence="4 5">
    <name type="scientific">Stomatobaculum longum</name>
    <dbReference type="NCBI Taxonomy" id="796942"/>
    <lineage>
        <taxon>Bacteria</taxon>
        <taxon>Bacillati</taxon>
        <taxon>Bacillota</taxon>
        <taxon>Clostridia</taxon>
        <taxon>Lachnospirales</taxon>
        <taxon>Lachnospiraceae</taxon>
        <taxon>Stomatobaculum</taxon>
    </lineage>
</organism>
<dbReference type="Gene3D" id="3.40.630.30">
    <property type="match status" value="2"/>
</dbReference>
<dbReference type="SUPFAM" id="SSF55729">
    <property type="entry name" value="Acyl-CoA N-acyltransferases (Nat)"/>
    <property type="match status" value="1"/>
</dbReference>
<keyword evidence="1" id="KW-0808">Transferase</keyword>
<evidence type="ECO:0000259" key="3">
    <source>
        <dbReference type="PROSITE" id="PS51186"/>
    </source>
</evidence>
<proteinExistence type="predicted"/>
<dbReference type="CDD" id="cd04301">
    <property type="entry name" value="NAT_SF"/>
    <property type="match status" value="1"/>
</dbReference>
<protein>
    <recommendedName>
        <fullName evidence="3">N-acetyltransferase domain-containing protein</fullName>
    </recommendedName>
</protein>
<evidence type="ECO:0000313" key="4">
    <source>
        <dbReference type="EMBL" id="EHO17684.1"/>
    </source>
</evidence>
<comment type="caution">
    <text evidence="4">The sequence shown here is derived from an EMBL/GenBank/DDBJ whole genome shotgun (WGS) entry which is preliminary data.</text>
</comment>
<feature type="domain" description="N-acetyltransferase" evidence="3">
    <location>
        <begin position="94"/>
        <end position="228"/>
    </location>
</feature>
<dbReference type="InterPro" id="IPR016181">
    <property type="entry name" value="Acyl_CoA_acyltransferase"/>
</dbReference>